<evidence type="ECO:0000313" key="3">
    <source>
        <dbReference type="Proteomes" id="UP000887116"/>
    </source>
</evidence>
<comment type="caution">
    <text evidence="2">The sequence shown here is derived from an EMBL/GenBank/DDBJ whole genome shotgun (WGS) entry which is preliminary data.</text>
</comment>
<dbReference type="OrthoDB" id="10612076at2759"/>
<name>A0A8X6GZZ9_TRICU</name>
<evidence type="ECO:0000313" key="2">
    <source>
        <dbReference type="EMBL" id="GFQ64427.1"/>
    </source>
</evidence>
<dbReference type="EMBL" id="BMAO01029919">
    <property type="protein sequence ID" value="GFQ64427.1"/>
    <property type="molecule type" value="Genomic_DNA"/>
</dbReference>
<sequence>MPTEKTSRSGGDDLSPFVGVTVVLQADKAEEENTVTLKKNQSFVQKSFSKNEENLSSHDGQGDKISGSRPENSNPIHNSVPNDPSSDLCNFKATRLAHPINLFIRYSYPFFGTTSSMVTHPDVEVNPNEKSVFLMVIVPSILQQHLHY</sequence>
<reference evidence="2" key="1">
    <citation type="submission" date="2020-07" db="EMBL/GenBank/DDBJ databases">
        <title>Multicomponent nature underlies the extraordinary mechanical properties of spider dragline silk.</title>
        <authorList>
            <person name="Kono N."/>
            <person name="Nakamura H."/>
            <person name="Mori M."/>
            <person name="Yoshida Y."/>
            <person name="Ohtoshi R."/>
            <person name="Malay A.D."/>
            <person name="Moran D.A.P."/>
            <person name="Tomita M."/>
            <person name="Numata K."/>
            <person name="Arakawa K."/>
        </authorList>
    </citation>
    <scope>NUCLEOTIDE SEQUENCE</scope>
</reference>
<evidence type="ECO:0000256" key="1">
    <source>
        <dbReference type="SAM" id="MobiDB-lite"/>
    </source>
</evidence>
<keyword evidence="3" id="KW-1185">Reference proteome</keyword>
<protein>
    <submittedName>
        <fullName evidence="2">Centrosomal protein</fullName>
    </submittedName>
</protein>
<dbReference type="Proteomes" id="UP000887116">
    <property type="component" value="Unassembled WGS sequence"/>
</dbReference>
<feature type="compositionally biased region" description="Basic and acidic residues" evidence="1">
    <location>
        <begin position="49"/>
        <end position="62"/>
    </location>
</feature>
<dbReference type="AlphaFoldDB" id="A0A8X6GZZ9"/>
<accession>A0A8X6GZZ9</accession>
<feature type="region of interest" description="Disordered" evidence="1">
    <location>
        <begin position="47"/>
        <end position="85"/>
    </location>
</feature>
<organism evidence="2 3">
    <name type="scientific">Trichonephila clavata</name>
    <name type="common">Joro spider</name>
    <name type="synonym">Nephila clavata</name>
    <dbReference type="NCBI Taxonomy" id="2740835"/>
    <lineage>
        <taxon>Eukaryota</taxon>
        <taxon>Metazoa</taxon>
        <taxon>Ecdysozoa</taxon>
        <taxon>Arthropoda</taxon>
        <taxon>Chelicerata</taxon>
        <taxon>Arachnida</taxon>
        <taxon>Araneae</taxon>
        <taxon>Araneomorphae</taxon>
        <taxon>Entelegynae</taxon>
        <taxon>Araneoidea</taxon>
        <taxon>Nephilidae</taxon>
        <taxon>Trichonephila</taxon>
    </lineage>
</organism>
<gene>
    <name evidence="2" type="primary">Cep120</name>
    <name evidence="2" type="ORF">TNCT_357401</name>
</gene>
<proteinExistence type="predicted"/>
<feature type="compositionally biased region" description="Polar residues" evidence="1">
    <location>
        <begin position="69"/>
        <end position="85"/>
    </location>
</feature>